<organism evidence="2 3">
    <name type="scientific">Massilia solisilvae</name>
    <dbReference type="NCBI Taxonomy" id="1811225"/>
    <lineage>
        <taxon>Bacteria</taxon>
        <taxon>Pseudomonadati</taxon>
        <taxon>Pseudomonadota</taxon>
        <taxon>Betaproteobacteria</taxon>
        <taxon>Burkholderiales</taxon>
        <taxon>Oxalobacteraceae</taxon>
        <taxon>Telluria group</taxon>
        <taxon>Massilia</taxon>
    </lineage>
</organism>
<keyword evidence="3" id="KW-1185">Reference proteome</keyword>
<accession>A0ABT2BNK8</accession>
<dbReference type="EMBL" id="JANUGV010000005">
    <property type="protein sequence ID" value="MCS0610057.1"/>
    <property type="molecule type" value="Genomic_DNA"/>
</dbReference>
<evidence type="ECO:0000313" key="3">
    <source>
        <dbReference type="Proteomes" id="UP001205861"/>
    </source>
</evidence>
<proteinExistence type="predicted"/>
<dbReference type="RefSeq" id="WP_258857672.1">
    <property type="nucleotide sequence ID" value="NZ_JANUGV010000005.1"/>
</dbReference>
<reference evidence="2 3" key="1">
    <citation type="submission" date="2022-08" db="EMBL/GenBank/DDBJ databases">
        <title>Reclassification of Massilia species as members of the genera Telluria, Duganella, Pseudoduganella, Mokoshia gen. nov. and Zemynaea gen. nov. using orthogonal and non-orthogonal genome-based approaches.</title>
        <authorList>
            <person name="Bowman J.P."/>
        </authorList>
    </citation>
    <scope>NUCLEOTIDE SEQUENCE [LARGE SCALE GENOMIC DNA]</scope>
    <source>
        <strain evidence="2 3">JCM 31607</strain>
    </source>
</reference>
<sequence>MKEIKQIEGFKVEVLESVRSGKVWFTVRFMDYSSAKAEASSLPDAVAELGKQWEDIKAAYREAGLKPPKPPRSRGNQRTLKTIRWLASRPPLSPDVL</sequence>
<comment type="caution">
    <text evidence="2">The sequence shown here is derived from an EMBL/GenBank/DDBJ whole genome shotgun (WGS) entry which is preliminary data.</text>
</comment>
<feature type="region of interest" description="Disordered" evidence="1">
    <location>
        <begin position="61"/>
        <end position="80"/>
    </location>
</feature>
<name>A0ABT2BNK8_9BURK</name>
<protein>
    <submittedName>
        <fullName evidence="2">Uncharacterized protein</fullName>
    </submittedName>
</protein>
<dbReference type="Proteomes" id="UP001205861">
    <property type="component" value="Unassembled WGS sequence"/>
</dbReference>
<evidence type="ECO:0000313" key="2">
    <source>
        <dbReference type="EMBL" id="MCS0610057.1"/>
    </source>
</evidence>
<gene>
    <name evidence="2" type="ORF">NX773_17965</name>
</gene>
<evidence type="ECO:0000256" key="1">
    <source>
        <dbReference type="SAM" id="MobiDB-lite"/>
    </source>
</evidence>